<accession>A0A6J7GAN0</accession>
<evidence type="ECO:0000256" key="1">
    <source>
        <dbReference type="SAM" id="MobiDB-lite"/>
    </source>
</evidence>
<feature type="compositionally biased region" description="Low complexity" evidence="1">
    <location>
        <begin position="1"/>
        <end position="18"/>
    </location>
</feature>
<proteinExistence type="predicted"/>
<protein>
    <submittedName>
        <fullName evidence="2">Unannotated protein</fullName>
    </submittedName>
</protein>
<sequence>MPAANVHPPAAPHRAAPAGETPNRGTVTP</sequence>
<dbReference type="EMBL" id="CAFBMK010000027">
    <property type="protein sequence ID" value="CAB4903528.1"/>
    <property type="molecule type" value="Genomic_DNA"/>
</dbReference>
<dbReference type="AlphaFoldDB" id="A0A6J7GAN0"/>
<name>A0A6J7GAN0_9ZZZZ</name>
<reference evidence="2" key="1">
    <citation type="submission" date="2020-05" db="EMBL/GenBank/DDBJ databases">
        <authorList>
            <person name="Chiriac C."/>
            <person name="Salcher M."/>
            <person name="Ghai R."/>
            <person name="Kavagutti S V."/>
        </authorList>
    </citation>
    <scope>NUCLEOTIDE SEQUENCE</scope>
</reference>
<gene>
    <name evidence="2" type="ORF">UFOPK3564_00731</name>
</gene>
<organism evidence="2">
    <name type="scientific">freshwater metagenome</name>
    <dbReference type="NCBI Taxonomy" id="449393"/>
    <lineage>
        <taxon>unclassified sequences</taxon>
        <taxon>metagenomes</taxon>
        <taxon>ecological metagenomes</taxon>
    </lineage>
</organism>
<evidence type="ECO:0000313" key="2">
    <source>
        <dbReference type="EMBL" id="CAB4903528.1"/>
    </source>
</evidence>
<feature type="region of interest" description="Disordered" evidence="1">
    <location>
        <begin position="1"/>
        <end position="29"/>
    </location>
</feature>